<name>A0A409XWN4_PSICY</name>
<evidence type="ECO:0000313" key="3">
    <source>
        <dbReference type="Proteomes" id="UP000283269"/>
    </source>
</evidence>
<sequence length="163" mass="17789">MSGFKNSPYGKRLRASHREAEDSTPRRNRCANTAKDEFVPSKDSGDLRTSYHLMDEGGPSAPSKNRIIPSESDALKEVMPPSPRRAIPPTRPLVASGSGGNALPSTPTRRRLFAYNAPSHSNPATPTRRLDTPTDEAYSMSPATFRITPKEASKRLQNTLQGA</sequence>
<feature type="compositionally biased region" description="Basic and acidic residues" evidence="1">
    <location>
        <begin position="16"/>
        <end position="25"/>
    </location>
</feature>
<evidence type="ECO:0000256" key="1">
    <source>
        <dbReference type="SAM" id="MobiDB-lite"/>
    </source>
</evidence>
<comment type="caution">
    <text evidence="2">The sequence shown here is derived from an EMBL/GenBank/DDBJ whole genome shotgun (WGS) entry which is preliminary data.</text>
</comment>
<organism evidence="2 3">
    <name type="scientific">Psilocybe cyanescens</name>
    <dbReference type="NCBI Taxonomy" id="93625"/>
    <lineage>
        <taxon>Eukaryota</taxon>
        <taxon>Fungi</taxon>
        <taxon>Dikarya</taxon>
        <taxon>Basidiomycota</taxon>
        <taxon>Agaricomycotina</taxon>
        <taxon>Agaricomycetes</taxon>
        <taxon>Agaricomycetidae</taxon>
        <taxon>Agaricales</taxon>
        <taxon>Agaricineae</taxon>
        <taxon>Strophariaceae</taxon>
        <taxon>Psilocybe</taxon>
    </lineage>
</organism>
<dbReference type="Proteomes" id="UP000283269">
    <property type="component" value="Unassembled WGS sequence"/>
</dbReference>
<gene>
    <name evidence="2" type="ORF">CVT25_013033</name>
</gene>
<evidence type="ECO:0000313" key="2">
    <source>
        <dbReference type="EMBL" id="PPQ95170.1"/>
    </source>
</evidence>
<dbReference type="EMBL" id="NHYD01000063">
    <property type="protein sequence ID" value="PPQ95170.1"/>
    <property type="molecule type" value="Genomic_DNA"/>
</dbReference>
<dbReference type="AlphaFoldDB" id="A0A409XWN4"/>
<protein>
    <submittedName>
        <fullName evidence="2">Uncharacterized protein</fullName>
    </submittedName>
</protein>
<dbReference type="InParanoid" id="A0A409XWN4"/>
<accession>A0A409XWN4</accession>
<proteinExistence type="predicted"/>
<keyword evidence="3" id="KW-1185">Reference proteome</keyword>
<feature type="region of interest" description="Disordered" evidence="1">
    <location>
        <begin position="1"/>
        <end position="163"/>
    </location>
</feature>
<dbReference type="OrthoDB" id="10263272at2759"/>
<feature type="compositionally biased region" description="Basic and acidic residues" evidence="1">
    <location>
        <begin position="34"/>
        <end position="46"/>
    </location>
</feature>
<reference evidence="2 3" key="1">
    <citation type="journal article" date="2018" name="Evol. Lett.">
        <title>Horizontal gene cluster transfer increased hallucinogenic mushroom diversity.</title>
        <authorList>
            <person name="Reynolds H.T."/>
            <person name="Vijayakumar V."/>
            <person name="Gluck-Thaler E."/>
            <person name="Korotkin H.B."/>
            <person name="Matheny P.B."/>
            <person name="Slot J.C."/>
        </authorList>
    </citation>
    <scope>NUCLEOTIDE SEQUENCE [LARGE SCALE GENOMIC DNA]</scope>
    <source>
        <strain evidence="2 3">2631</strain>
    </source>
</reference>
<dbReference type="STRING" id="93625.A0A409XWN4"/>